<sequence length="183" mass="20528">MRLTCPACGAEFTLDVLIAHEGAREALVEAMGLDMALGKRLVQYLSLFRPAQRQLTMDRVAKILKEISPSIRAQRIERGGRIWSVPRDSWAWALDEIVAKKDRLTLPLKSHGYLLEMLVGAADRAEAATERKVEEQRAQRTFQEGQTIAVRSEAQSVAAYVKQPMPEATREALKQLTSKNRGK</sequence>
<gene>
    <name evidence="1" type="ORF">EDC30_102234</name>
</gene>
<dbReference type="RefSeq" id="WP_132257567.1">
    <property type="nucleotide sequence ID" value="NZ_SLZQ01000002.1"/>
</dbReference>
<keyword evidence="2" id="KW-1185">Reference proteome</keyword>
<evidence type="ECO:0000313" key="2">
    <source>
        <dbReference type="Proteomes" id="UP000295382"/>
    </source>
</evidence>
<dbReference type="EMBL" id="SLZQ01000002">
    <property type="protein sequence ID" value="TCS38495.1"/>
    <property type="molecule type" value="Genomic_DNA"/>
</dbReference>
<dbReference type="Proteomes" id="UP000295382">
    <property type="component" value="Unassembled WGS sequence"/>
</dbReference>
<protein>
    <submittedName>
        <fullName evidence="1">Uncharacterized protein</fullName>
    </submittedName>
</protein>
<proteinExistence type="predicted"/>
<evidence type="ECO:0000313" key="1">
    <source>
        <dbReference type="EMBL" id="TCS38495.1"/>
    </source>
</evidence>
<reference evidence="1 2" key="1">
    <citation type="submission" date="2019-03" db="EMBL/GenBank/DDBJ databases">
        <title>Genomic Encyclopedia of Type Strains, Phase IV (KMG-IV): sequencing the most valuable type-strain genomes for metagenomic binning, comparative biology and taxonomic classification.</title>
        <authorList>
            <person name="Goeker M."/>
        </authorList>
    </citation>
    <scope>NUCLEOTIDE SEQUENCE [LARGE SCALE GENOMIC DNA]</scope>
    <source>
        <strain evidence="1 2">DSM 7445</strain>
    </source>
</reference>
<comment type="caution">
    <text evidence="1">The sequence shown here is derived from an EMBL/GenBank/DDBJ whole genome shotgun (WGS) entry which is preliminary data.</text>
</comment>
<dbReference type="OrthoDB" id="6872885at2"/>
<name>A0A4R3I1L3_PAULE</name>
<organism evidence="1 2">
    <name type="scientific">Paucimonas lemoignei</name>
    <name type="common">Pseudomonas lemoignei</name>
    <dbReference type="NCBI Taxonomy" id="29443"/>
    <lineage>
        <taxon>Bacteria</taxon>
        <taxon>Pseudomonadati</taxon>
        <taxon>Pseudomonadota</taxon>
        <taxon>Betaproteobacteria</taxon>
        <taxon>Burkholderiales</taxon>
        <taxon>Burkholderiaceae</taxon>
        <taxon>Paucimonas</taxon>
    </lineage>
</organism>
<dbReference type="AlphaFoldDB" id="A0A4R3I1L3"/>
<accession>A0A4R3I1L3</accession>